<dbReference type="SUPFAM" id="SSF57938">
    <property type="entry name" value="DnaJ/Hsp40 cysteine-rich domain"/>
    <property type="match status" value="1"/>
</dbReference>
<dbReference type="AlphaFoldDB" id="A0A644T2W2"/>
<proteinExistence type="predicted"/>
<evidence type="ECO:0000313" key="1">
    <source>
        <dbReference type="EMBL" id="MPL61099.1"/>
    </source>
</evidence>
<dbReference type="InterPro" id="IPR036410">
    <property type="entry name" value="HSP_DnaJ_Cys-rich_dom_sf"/>
</dbReference>
<gene>
    <name evidence="1" type="ORF">SDC9_06666</name>
</gene>
<evidence type="ECO:0008006" key="2">
    <source>
        <dbReference type="Google" id="ProtNLM"/>
    </source>
</evidence>
<dbReference type="EMBL" id="VSSQ01000014">
    <property type="protein sequence ID" value="MPL61099.1"/>
    <property type="molecule type" value="Genomic_DNA"/>
</dbReference>
<organism evidence="1">
    <name type="scientific">bioreactor metagenome</name>
    <dbReference type="NCBI Taxonomy" id="1076179"/>
    <lineage>
        <taxon>unclassified sequences</taxon>
        <taxon>metagenomes</taxon>
        <taxon>ecological metagenomes</taxon>
    </lineage>
</organism>
<name>A0A644T2W2_9ZZZZ</name>
<dbReference type="Gene3D" id="2.10.230.10">
    <property type="entry name" value="Heat shock protein DnaJ, cysteine-rich domain"/>
    <property type="match status" value="1"/>
</dbReference>
<protein>
    <recommendedName>
        <fullName evidence="2">Chaperone protein DnaJ</fullName>
    </recommendedName>
</protein>
<sequence>MSRCSRCNGKGRIECPLEYGTDRHPENCPSCGGDNWVICPDCDGSGQSDDD</sequence>
<reference evidence="1" key="1">
    <citation type="submission" date="2019-08" db="EMBL/GenBank/DDBJ databases">
        <authorList>
            <person name="Kucharzyk K."/>
            <person name="Murdoch R.W."/>
            <person name="Higgins S."/>
            <person name="Loffler F."/>
        </authorList>
    </citation>
    <scope>NUCLEOTIDE SEQUENCE</scope>
</reference>
<comment type="caution">
    <text evidence="1">The sequence shown here is derived from an EMBL/GenBank/DDBJ whole genome shotgun (WGS) entry which is preliminary data.</text>
</comment>
<accession>A0A644T2W2</accession>